<feature type="compositionally biased region" description="Basic and acidic residues" evidence="8">
    <location>
        <begin position="520"/>
        <end position="563"/>
    </location>
</feature>
<feature type="domain" description="XLF-like coiled-coil region" evidence="10">
    <location>
        <begin position="129"/>
        <end position="180"/>
    </location>
</feature>
<dbReference type="Proteomes" id="UP000016932">
    <property type="component" value="Unassembled WGS sequence"/>
</dbReference>
<dbReference type="HOGENOM" id="CLU_022898_0_0_1"/>
<dbReference type="AlphaFoldDB" id="M3AET8"/>
<dbReference type="PANTHER" id="PTHR32235:SF1">
    <property type="entry name" value="NON-HOMOLOGOUS END-JOINING FACTOR 1"/>
    <property type="match status" value="1"/>
</dbReference>
<evidence type="ECO:0000259" key="9">
    <source>
        <dbReference type="Pfam" id="PF09302"/>
    </source>
</evidence>
<evidence type="ECO:0000256" key="8">
    <source>
        <dbReference type="SAM" id="MobiDB-lite"/>
    </source>
</evidence>
<sequence>MVVDRPWKALMLPKSYPPLWLKARLDGRHAAIELTDLNRIWGMQMSKAELVRQARDQSCSIDPGEDSEQYDQFLSKVESALTGQKRTTLSLVPGDAQDWITLDVSAPLPGSLPTFKWRIELHPWNEPGSTVIESYLLTPFLLYTSHLRLQMQQLVEELGHKDRVIAKITDKLETTGNDLTQVFPGLSNVKTHRKTSQRSQLASHIRGLADFDEKAWRDQSVKSGADTDLSVDDIDRILAELPQPRPSSEHRSNSGAWYRNGDRTEVNGKAHTKASAATDGATANRQGMPKASTNAPPDASMHSGGDDNDDGDFQRQATPPKHSRQREGAFAQDETQLEAGTNGTETSAMNNADLSQAVSASARPPPKQKLGTICGKKAKTPEPEPEPEAETDDDANEPAAPTRSSISHGALKGKSKSRSHRATPPTSPAAATEPVEVSAQKRKGKLGTFGAKEKSTSPPPQDADPETEAREAPAKTVRPKLGAFGGKFKRKACPVLEGDNEHGKAESEVAPSPSAVAQEMEGRQSRARVKEERTEQASRESSAERANRKRDDLRRQMEDESKAPAKKKRRF</sequence>
<comment type="subcellular location">
    <subcellularLocation>
        <location evidence="1">Nucleus</location>
    </subcellularLocation>
</comment>
<evidence type="ECO:0000256" key="2">
    <source>
        <dbReference type="ARBA" id="ARBA00022763"/>
    </source>
</evidence>
<dbReference type="PANTHER" id="PTHR32235">
    <property type="entry name" value="NON-HOMOLOGOUS END-JOINING FACTOR 1"/>
    <property type="match status" value="1"/>
</dbReference>
<evidence type="ECO:0000256" key="5">
    <source>
        <dbReference type="ARBA" id="ARBA00023242"/>
    </source>
</evidence>
<evidence type="ECO:0000259" key="10">
    <source>
        <dbReference type="Pfam" id="PF21928"/>
    </source>
</evidence>
<dbReference type="Gene3D" id="2.170.210.10">
    <property type="entry name" value="DNA double-strand break repair and VJ recombination XRCC4, N-terminal"/>
    <property type="match status" value="1"/>
</dbReference>
<dbReference type="Pfam" id="PF09302">
    <property type="entry name" value="XLF"/>
    <property type="match status" value="1"/>
</dbReference>
<dbReference type="VEuPathDB" id="FungiDB:MYCFIDRAFT_46936"/>
<dbReference type="GO" id="GO:0045027">
    <property type="term" value="F:DNA end binding"/>
    <property type="evidence" value="ECO:0007669"/>
    <property type="project" value="TreeGrafter"/>
</dbReference>
<dbReference type="KEGG" id="pfj:MYCFIDRAFT_46936"/>
<reference evidence="11 12" key="1">
    <citation type="journal article" date="2012" name="PLoS Pathog.">
        <title>Diverse lifestyles and strategies of plant pathogenesis encoded in the genomes of eighteen Dothideomycetes fungi.</title>
        <authorList>
            <person name="Ohm R.A."/>
            <person name="Feau N."/>
            <person name="Henrissat B."/>
            <person name="Schoch C.L."/>
            <person name="Horwitz B.A."/>
            <person name="Barry K.W."/>
            <person name="Condon B.J."/>
            <person name="Copeland A.C."/>
            <person name="Dhillon B."/>
            <person name="Glaser F."/>
            <person name="Hesse C.N."/>
            <person name="Kosti I."/>
            <person name="LaButti K."/>
            <person name="Lindquist E.A."/>
            <person name="Lucas S."/>
            <person name="Salamov A.A."/>
            <person name="Bradshaw R.E."/>
            <person name="Ciuffetti L."/>
            <person name="Hamelin R.C."/>
            <person name="Kema G.H.J."/>
            <person name="Lawrence C."/>
            <person name="Scott J.A."/>
            <person name="Spatafora J.W."/>
            <person name="Turgeon B.G."/>
            <person name="de Wit P.J.G.M."/>
            <person name="Zhong S."/>
            <person name="Goodwin S.B."/>
            <person name="Grigoriev I.V."/>
        </authorList>
    </citation>
    <scope>NUCLEOTIDE SEQUENCE [LARGE SCALE GENOMIC DNA]</scope>
    <source>
        <strain evidence="11 12">CIRAD86</strain>
    </source>
</reference>
<evidence type="ECO:0000256" key="6">
    <source>
        <dbReference type="ARBA" id="ARBA00025747"/>
    </source>
</evidence>
<dbReference type="RefSeq" id="XP_007925817.1">
    <property type="nucleotide sequence ID" value="XM_007927626.1"/>
</dbReference>
<accession>M3AET8</accession>
<keyword evidence="4" id="KW-0234">DNA repair</keyword>
<evidence type="ECO:0000256" key="4">
    <source>
        <dbReference type="ARBA" id="ARBA00023204"/>
    </source>
</evidence>
<organism evidence="11 12">
    <name type="scientific">Pseudocercospora fijiensis (strain CIRAD86)</name>
    <name type="common">Black leaf streak disease fungus</name>
    <name type="synonym">Mycosphaerella fijiensis</name>
    <dbReference type="NCBI Taxonomy" id="383855"/>
    <lineage>
        <taxon>Eukaryota</taxon>
        <taxon>Fungi</taxon>
        <taxon>Dikarya</taxon>
        <taxon>Ascomycota</taxon>
        <taxon>Pezizomycotina</taxon>
        <taxon>Dothideomycetes</taxon>
        <taxon>Dothideomycetidae</taxon>
        <taxon>Mycosphaerellales</taxon>
        <taxon>Mycosphaerellaceae</taxon>
        <taxon>Pseudocercospora</taxon>
    </lineage>
</organism>
<evidence type="ECO:0000256" key="3">
    <source>
        <dbReference type="ARBA" id="ARBA00023125"/>
    </source>
</evidence>
<evidence type="ECO:0000313" key="12">
    <source>
        <dbReference type="Proteomes" id="UP000016932"/>
    </source>
</evidence>
<feature type="compositionally biased region" description="Low complexity" evidence="8">
    <location>
        <begin position="422"/>
        <end position="434"/>
    </location>
</feature>
<keyword evidence="2" id="KW-0227">DNA damage</keyword>
<feature type="region of interest" description="Disordered" evidence="8">
    <location>
        <begin position="239"/>
        <end position="571"/>
    </location>
</feature>
<dbReference type="InterPro" id="IPR053829">
    <property type="entry name" value="XLF-like_CC"/>
</dbReference>
<dbReference type="OrthoDB" id="2155935at2759"/>
<dbReference type="InterPro" id="IPR015381">
    <property type="entry name" value="XLF-like_N"/>
</dbReference>
<dbReference type="STRING" id="383855.M3AET8"/>
<evidence type="ECO:0000256" key="7">
    <source>
        <dbReference type="ARBA" id="ARBA00044529"/>
    </source>
</evidence>
<dbReference type="eggNOG" id="ENOG502SCQK">
    <property type="taxonomic scope" value="Eukaryota"/>
</dbReference>
<comment type="similarity">
    <text evidence="6">Belongs to the XRCC4-XLF family. XLF subfamily.</text>
</comment>
<dbReference type="Pfam" id="PF21928">
    <property type="entry name" value="XLF_CC"/>
    <property type="match status" value="1"/>
</dbReference>
<feature type="compositionally biased region" description="Polar residues" evidence="8">
    <location>
        <begin position="338"/>
        <end position="359"/>
    </location>
</feature>
<feature type="compositionally biased region" description="Polar residues" evidence="8">
    <location>
        <begin position="281"/>
        <end position="295"/>
    </location>
</feature>
<dbReference type="InterPro" id="IPR052287">
    <property type="entry name" value="NHEJ_factor"/>
</dbReference>
<evidence type="ECO:0000313" key="11">
    <source>
        <dbReference type="EMBL" id="EME83131.1"/>
    </source>
</evidence>
<protein>
    <recommendedName>
        <fullName evidence="7">Non-homologous end-joining factor 1</fullName>
    </recommendedName>
</protein>
<evidence type="ECO:0000256" key="1">
    <source>
        <dbReference type="ARBA" id="ARBA00004123"/>
    </source>
</evidence>
<gene>
    <name evidence="11" type="ORF">MYCFIDRAFT_46936</name>
</gene>
<proteinExistence type="inferred from homology"/>
<feature type="compositionally biased region" description="Basic residues" evidence="8">
    <location>
        <begin position="411"/>
        <end position="421"/>
    </location>
</feature>
<keyword evidence="5" id="KW-0539">Nucleus</keyword>
<dbReference type="GO" id="GO:0006303">
    <property type="term" value="P:double-strand break repair via nonhomologous end joining"/>
    <property type="evidence" value="ECO:0007669"/>
    <property type="project" value="TreeGrafter"/>
</dbReference>
<keyword evidence="12" id="KW-1185">Reference proteome</keyword>
<dbReference type="CDD" id="cd22285">
    <property type="entry name" value="HD_XLF_N"/>
    <property type="match status" value="1"/>
</dbReference>
<dbReference type="GO" id="GO:0032807">
    <property type="term" value="C:DNA ligase IV complex"/>
    <property type="evidence" value="ECO:0007669"/>
    <property type="project" value="TreeGrafter"/>
</dbReference>
<feature type="compositionally biased region" description="Acidic residues" evidence="8">
    <location>
        <begin position="383"/>
        <end position="396"/>
    </location>
</feature>
<dbReference type="GeneID" id="19339738"/>
<name>M3AET8_PSEFD</name>
<keyword evidence="3" id="KW-0238">DNA-binding</keyword>
<feature type="domain" description="XLF-like N-terminal" evidence="9">
    <location>
        <begin position="6"/>
        <end position="122"/>
    </location>
</feature>
<dbReference type="EMBL" id="KB446558">
    <property type="protein sequence ID" value="EME83131.1"/>
    <property type="molecule type" value="Genomic_DNA"/>
</dbReference>
<dbReference type="InterPro" id="IPR038051">
    <property type="entry name" value="XRCC4-like_N_sf"/>
</dbReference>